<feature type="region of interest" description="Disordered" evidence="1">
    <location>
        <begin position="108"/>
        <end position="130"/>
    </location>
</feature>
<protein>
    <recommendedName>
        <fullName evidence="4">BED-type domain-containing protein</fullName>
    </recommendedName>
</protein>
<sequence length="174" mass="18984">MIIPSRIIYQAWFKPDVADQRYHHCICGKVYQQDVTISGYSNLLQHLKAAHKGYEAITNVKGTLQPAITELLQLGKSASLNKGANWIVMKALPLSFCEDPHTRVTAHAKGPHARDHEEGGGVYPGEPPARVRPRLRRVDNLRGSLRRSGCCIPSHGCKSGGASAARVLAVGGRE</sequence>
<proteinExistence type="predicted"/>
<accession>A0A6A3MYB5</accession>
<gene>
    <name evidence="2" type="ORF">PR001_g8670</name>
</gene>
<dbReference type="AlphaFoldDB" id="A0A6A3MYB5"/>
<reference evidence="2 3" key="1">
    <citation type="submission" date="2018-09" db="EMBL/GenBank/DDBJ databases">
        <title>Genomic investigation of the strawberry pathogen Phytophthora fragariae indicates pathogenicity is determined by transcriptional variation in three key races.</title>
        <authorList>
            <person name="Adams T.M."/>
            <person name="Armitage A.D."/>
            <person name="Sobczyk M.K."/>
            <person name="Bates H.J."/>
            <person name="Dunwell J.M."/>
            <person name="Nellist C.F."/>
            <person name="Harrison R.J."/>
        </authorList>
    </citation>
    <scope>NUCLEOTIDE SEQUENCE [LARGE SCALE GENOMIC DNA]</scope>
    <source>
        <strain evidence="2 3">SCRP249</strain>
    </source>
</reference>
<dbReference type="EMBL" id="QXFV01000464">
    <property type="protein sequence ID" value="KAE9036770.1"/>
    <property type="molecule type" value="Genomic_DNA"/>
</dbReference>
<dbReference type="Proteomes" id="UP000429607">
    <property type="component" value="Unassembled WGS sequence"/>
</dbReference>
<comment type="caution">
    <text evidence="2">The sequence shown here is derived from an EMBL/GenBank/DDBJ whole genome shotgun (WGS) entry which is preliminary data.</text>
</comment>
<organism evidence="2 3">
    <name type="scientific">Phytophthora rubi</name>
    <dbReference type="NCBI Taxonomy" id="129364"/>
    <lineage>
        <taxon>Eukaryota</taxon>
        <taxon>Sar</taxon>
        <taxon>Stramenopiles</taxon>
        <taxon>Oomycota</taxon>
        <taxon>Peronosporomycetes</taxon>
        <taxon>Peronosporales</taxon>
        <taxon>Peronosporaceae</taxon>
        <taxon>Phytophthora</taxon>
    </lineage>
</organism>
<evidence type="ECO:0000256" key="1">
    <source>
        <dbReference type="SAM" id="MobiDB-lite"/>
    </source>
</evidence>
<name>A0A6A3MYB5_9STRA</name>
<evidence type="ECO:0000313" key="3">
    <source>
        <dbReference type="Proteomes" id="UP000429607"/>
    </source>
</evidence>
<evidence type="ECO:0000313" key="2">
    <source>
        <dbReference type="EMBL" id="KAE9036770.1"/>
    </source>
</evidence>
<evidence type="ECO:0008006" key="4">
    <source>
        <dbReference type="Google" id="ProtNLM"/>
    </source>
</evidence>